<feature type="compositionally biased region" description="Polar residues" evidence="1">
    <location>
        <begin position="35"/>
        <end position="50"/>
    </location>
</feature>
<accession>A0ABS8T9X4</accession>
<comment type="caution">
    <text evidence="3">The sequence shown here is derived from an EMBL/GenBank/DDBJ whole genome shotgun (WGS) entry which is preliminary data.</text>
</comment>
<keyword evidence="4" id="KW-1185">Reference proteome</keyword>
<evidence type="ECO:0000256" key="1">
    <source>
        <dbReference type="SAM" id="MobiDB-lite"/>
    </source>
</evidence>
<feature type="region of interest" description="Disordered" evidence="1">
    <location>
        <begin position="147"/>
        <end position="207"/>
    </location>
</feature>
<feature type="domain" description="At4g14310 8-bladed propeller" evidence="2">
    <location>
        <begin position="381"/>
        <end position="434"/>
    </location>
</feature>
<feature type="compositionally biased region" description="Basic and acidic residues" evidence="1">
    <location>
        <begin position="52"/>
        <end position="62"/>
    </location>
</feature>
<reference evidence="3 4" key="1">
    <citation type="journal article" date="2021" name="BMC Genomics">
        <title>Datura genome reveals duplications of psychoactive alkaloid biosynthetic genes and high mutation rate following tissue culture.</title>
        <authorList>
            <person name="Rajewski A."/>
            <person name="Carter-House D."/>
            <person name="Stajich J."/>
            <person name="Litt A."/>
        </authorList>
    </citation>
    <scope>NUCLEOTIDE SEQUENCE [LARGE SCALE GENOMIC DNA]</scope>
    <source>
        <strain evidence="3">AR-01</strain>
    </source>
</reference>
<sequence>MSTAASVRRLKDRGGAGAKITVPPSSSVTRTTKSLTPLSKKSAAVNSSGGESLRRSAGKENPRPTSRVRAATASTNQKPALRAMPRIDKAASATGNAVDGGEPRAEPRARWSTSSVPRVNESLNADEKISGIKSRKCNIVDGDKEIGLLSSSSNEGMNIDEKKEAKPDDDGKSLWKVKRRAIRSEELESAESTSEVKPEKKSTSPIDENPIALEFLASLNKEQPKVTTKYEDAGLQIFNVQDVDDAVSSENQNSSSKLFKGKESVDHLLASDENLKVLMLKRIGRNVHGGGGRKIVTYASSMRLAVRPLLEELESKYVILMMFWALSKPPVGVSSNMWRDCWIIRAPGVDGSSGRYVVAASANSMDSGPEMGFTKTNVVYGLASPLQWRSRGKVVIAETEGLSLWDVNSISPQALLSVSSSPIRQISALHMQITQTLSWVEEFGRGLVPLKWKEMMVCFAPLIPSMSLLPDPAVLAAPSRRLQHLCVAVVSLPLHGFNPSLGEFCLSWEFVDGALCFVTNKDDAFAVLEHIGSSNGQNLREAIGPDDLYSPSFDYLASRVLLISRDRPICGGICFKFYLS</sequence>
<dbReference type="PANTHER" id="PTHR35492:SF1">
    <property type="entry name" value="TRANSDUCIN_WD40 REPEAT-LIKE SUPERFAMILY PROTEIN"/>
    <property type="match status" value="1"/>
</dbReference>
<feature type="domain" description="At4g14310 8-bladed propeller" evidence="2">
    <location>
        <begin position="514"/>
        <end position="569"/>
    </location>
</feature>
<protein>
    <recommendedName>
        <fullName evidence="2">At4g14310 8-bladed propeller domain-containing protein</fullName>
    </recommendedName>
</protein>
<evidence type="ECO:0000313" key="4">
    <source>
        <dbReference type="Proteomes" id="UP000823775"/>
    </source>
</evidence>
<organism evidence="3 4">
    <name type="scientific">Datura stramonium</name>
    <name type="common">Jimsonweed</name>
    <name type="synonym">Common thornapple</name>
    <dbReference type="NCBI Taxonomy" id="4076"/>
    <lineage>
        <taxon>Eukaryota</taxon>
        <taxon>Viridiplantae</taxon>
        <taxon>Streptophyta</taxon>
        <taxon>Embryophyta</taxon>
        <taxon>Tracheophyta</taxon>
        <taxon>Spermatophyta</taxon>
        <taxon>Magnoliopsida</taxon>
        <taxon>eudicotyledons</taxon>
        <taxon>Gunneridae</taxon>
        <taxon>Pentapetalae</taxon>
        <taxon>asterids</taxon>
        <taxon>lamiids</taxon>
        <taxon>Solanales</taxon>
        <taxon>Solanaceae</taxon>
        <taxon>Solanoideae</taxon>
        <taxon>Datureae</taxon>
        <taxon>Datura</taxon>
    </lineage>
</organism>
<feature type="compositionally biased region" description="Low complexity" evidence="1">
    <location>
        <begin position="21"/>
        <end position="34"/>
    </location>
</feature>
<dbReference type="InterPro" id="IPR045289">
    <property type="entry name" value="At4g14310-like"/>
</dbReference>
<proteinExistence type="predicted"/>
<name>A0ABS8T9X4_DATST</name>
<dbReference type="InterPro" id="IPR057442">
    <property type="entry name" value="Beta-prop_At4g14310"/>
</dbReference>
<dbReference type="PANTHER" id="PTHR35492">
    <property type="entry name" value="TRANSDUCIN/WD40 REPEAT-LIKE SUPERFAMILY PROTEIN"/>
    <property type="match status" value="1"/>
</dbReference>
<dbReference type="Pfam" id="PF25465">
    <property type="entry name" value="Beta-prop_At4g14310"/>
    <property type="match status" value="2"/>
</dbReference>
<feature type="compositionally biased region" description="Basic and acidic residues" evidence="1">
    <location>
        <begin position="159"/>
        <end position="173"/>
    </location>
</feature>
<dbReference type="EMBL" id="JACEIK010001309">
    <property type="protein sequence ID" value="MCD7468221.1"/>
    <property type="molecule type" value="Genomic_DNA"/>
</dbReference>
<dbReference type="Proteomes" id="UP000823775">
    <property type="component" value="Unassembled WGS sequence"/>
</dbReference>
<feature type="region of interest" description="Disordered" evidence="1">
    <location>
        <begin position="1"/>
        <end position="119"/>
    </location>
</feature>
<evidence type="ECO:0000313" key="3">
    <source>
        <dbReference type="EMBL" id="MCD7468221.1"/>
    </source>
</evidence>
<gene>
    <name evidence="3" type="ORF">HAX54_006205</name>
</gene>
<evidence type="ECO:0000259" key="2">
    <source>
        <dbReference type="Pfam" id="PF25465"/>
    </source>
</evidence>